<organism evidence="1 2">
    <name type="scientific">Platanthera zijinensis</name>
    <dbReference type="NCBI Taxonomy" id="2320716"/>
    <lineage>
        <taxon>Eukaryota</taxon>
        <taxon>Viridiplantae</taxon>
        <taxon>Streptophyta</taxon>
        <taxon>Embryophyta</taxon>
        <taxon>Tracheophyta</taxon>
        <taxon>Spermatophyta</taxon>
        <taxon>Magnoliopsida</taxon>
        <taxon>Liliopsida</taxon>
        <taxon>Asparagales</taxon>
        <taxon>Orchidaceae</taxon>
        <taxon>Orchidoideae</taxon>
        <taxon>Orchideae</taxon>
        <taxon>Orchidinae</taxon>
        <taxon>Platanthera</taxon>
    </lineage>
</organism>
<protein>
    <submittedName>
        <fullName evidence="1">Uncharacterized protein</fullName>
    </submittedName>
</protein>
<comment type="caution">
    <text evidence="1">The sequence shown here is derived from an EMBL/GenBank/DDBJ whole genome shotgun (WGS) entry which is preliminary data.</text>
</comment>
<accession>A0AAP0B3Z9</accession>
<name>A0AAP0B3Z9_9ASPA</name>
<dbReference type="Proteomes" id="UP001418222">
    <property type="component" value="Unassembled WGS sequence"/>
</dbReference>
<dbReference type="EMBL" id="JBBWWQ010000016">
    <property type="protein sequence ID" value="KAK8926509.1"/>
    <property type="molecule type" value="Genomic_DNA"/>
</dbReference>
<evidence type="ECO:0000313" key="1">
    <source>
        <dbReference type="EMBL" id="KAK8926509.1"/>
    </source>
</evidence>
<gene>
    <name evidence="1" type="ORF">KSP39_PZI018767</name>
</gene>
<keyword evidence="2" id="KW-1185">Reference proteome</keyword>
<dbReference type="AlphaFoldDB" id="A0AAP0B3Z9"/>
<reference evidence="1 2" key="1">
    <citation type="journal article" date="2022" name="Nat. Plants">
        <title>Genomes of leafy and leafless Platanthera orchids illuminate the evolution of mycoheterotrophy.</title>
        <authorList>
            <person name="Li M.H."/>
            <person name="Liu K.W."/>
            <person name="Li Z."/>
            <person name="Lu H.C."/>
            <person name="Ye Q.L."/>
            <person name="Zhang D."/>
            <person name="Wang J.Y."/>
            <person name="Li Y.F."/>
            <person name="Zhong Z.M."/>
            <person name="Liu X."/>
            <person name="Yu X."/>
            <person name="Liu D.K."/>
            <person name="Tu X.D."/>
            <person name="Liu B."/>
            <person name="Hao Y."/>
            <person name="Liao X.Y."/>
            <person name="Jiang Y.T."/>
            <person name="Sun W.H."/>
            <person name="Chen J."/>
            <person name="Chen Y.Q."/>
            <person name="Ai Y."/>
            <person name="Zhai J.W."/>
            <person name="Wu S.S."/>
            <person name="Zhou Z."/>
            <person name="Hsiao Y.Y."/>
            <person name="Wu W.L."/>
            <person name="Chen Y.Y."/>
            <person name="Lin Y.F."/>
            <person name="Hsu J.L."/>
            <person name="Li C.Y."/>
            <person name="Wang Z.W."/>
            <person name="Zhao X."/>
            <person name="Zhong W.Y."/>
            <person name="Ma X.K."/>
            <person name="Ma L."/>
            <person name="Huang J."/>
            <person name="Chen G.Z."/>
            <person name="Huang M.Z."/>
            <person name="Huang L."/>
            <person name="Peng D.H."/>
            <person name="Luo Y.B."/>
            <person name="Zou S.Q."/>
            <person name="Chen S.P."/>
            <person name="Lan S."/>
            <person name="Tsai W.C."/>
            <person name="Van de Peer Y."/>
            <person name="Liu Z.J."/>
        </authorList>
    </citation>
    <scope>NUCLEOTIDE SEQUENCE [LARGE SCALE GENOMIC DNA]</scope>
    <source>
        <strain evidence="1">Lor287</strain>
    </source>
</reference>
<evidence type="ECO:0000313" key="2">
    <source>
        <dbReference type="Proteomes" id="UP001418222"/>
    </source>
</evidence>
<sequence>MAAAQILEKGSHPYVHLHDLLKLNLTTAQSELRISKRYMVDFLCLREHVDKTINELETYFSISIAISSYHKPNQTDERQHIEYADGFVMYRMSWWRPSCIPCF</sequence>
<proteinExistence type="predicted"/>